<dbReference type="NCBIfam" id="NF009466">
    <property type="entry name" value="PRK12826.1-2"/>
    <property type="match status" value="1"/>
</dbReference>
<dbReference type="PANTHER" id="PTHR42879:SF2">
    <property type="entry name" value="3-OXOACYL-[ACYL-CARRIER-PROTEIN] REDUCTASE FABG"/>
    <property type="match status" value="1"/>
</dbReference>
<dbReference type="Gene3D" id="3.40.50.720">
    <property type="entry name" value="NAD(P)-binding Rossmann-like Domain"/>
    <property type="match status" value="1"/>
</dbReference>
<keyword evidence="5" id="KW-1185">Reference proteome</keyword>
<dbReference type="PRINTS" id="PR00081">
    <property type="entry name" value="GDHRDH"/>
</dbReference>
<sequence length="244" mass="25880">MNENSEQIVLVTGASKGIGQAIAVELGQKGRVVYVNFQTDKKGALETCKLIEKNGGIAKALQFDVSNAKESEQAVNSILKTHEKVDILVNNAGIRNDKLMAFMQESDWKNVLDTNLASFFNVSKLIVKNMITKRFGRIVNISSTAGQVGNAGQVNYSAAKAGIIGATKALAKEIAKRNITVNAVSPGFIDTGMLDGMPLDEITKMIPCARLGTVEEVSALVGFLCSNQASYITGQVIGVNGGVA</sequence>
<organism evidence="4 5">
    <name type="scientific">Desulfobacula phenolica</name>
    <dbReference type="NCBI Taxonomy" id="90732"/>
    <lineage>
        <taxon>Bacteria</taxon>
        <taxon>Pseudomonadati</taxon>
        <taxon>Thermodesulfobacteriota</taxon>
        <taxon>Desulfobacteria</taxon>
        <taxon>Desulfobacterales</taxon>
        <taxon>Desulfobacteraceae</taxon>
        <taxon>Desulfobacula</taxon>
    </lineage>
</organism>
<dbReference type="InterPro" id="IPR050259">
    <property type="entry name" value="SDR"/>
</dbReference>
<dbReference type="PANTHER" id="PTHR42879">
    <property type="entry name" value="3-OXOACYL-(ACYL-CARRIER-PROTEIN) REDUCTASE"/>
    <property type="match status" value="1"/>
</dbReference>
<name>A0A1H2IIL7_9BACT</name>
<dbReference type="InterPro" id="IPR057326">
    <property type="entry name" value="KR_dom"/>
</dbReference>
<feature type="domain" description="Ketoreductase" evidence="3">
    <location>
        <begin position="7"/>
        <end position="187"/>
    </location>
</feature>
<evidence type="ECO:0000256" key="2">
    <source>
        <dbReference type="ARBA" id="ARBA00023002"/>
    </source>
</evidence>
<dbReference type="PRINTS" id="PR00080">
    <property type="entry name" value="SDRFAMILY"/>
</dbReference>
<proteinExistence type="inferred from homology"/>
<reference evidence="5" key="1">
    <citation type="submission" date="2016-10" db="EMBL/GenBank/DDBJ databases">
        <authorList>
            <person name="Varghese N."/>
            <person name="Submissions S."/>
        </authorList>
    </citation>
    <scope>NUCLEOTIDE SEQUENCE [LARGE SCALE GENOMIC DNA]</scope>
    <source>
        <strain evidence="5">DSM 3384</strain>
    </source>
</reference>
<dbReference type="SUPFAM" id="SSF51735">
    <property type="entry name" value="NAD(P)-binding Rossmann-fold domains"/>
    <property type="match status" value="1"/>
</dbReference>
<dbReference type="RefSeq" id="WP_014959191.1">
    <property type="nucleotide sequence ID" value="NZ_FNLL01000008.1"/>
</dbReference>
<dbReference type="EMBL" id="FNLL01000008">
    <property type="protein sequence ID" value="SDU43718.1"/>
    <property type="molecule type" value="Genomic_DNA"/>
</dbReference>
<protein>
    <submittedName>
        <fullName evidence="4">3-oxoacyl-[acyl-carrier-protein] reductase</fullName>
    </submittedName>
</protein>
<keyword evidence="2" id="KW-0560">Oxidoreductase</keyword>
<evidence type="ECO:0000256" key="1">
    <source>
        <dbReference type="ARBA" id="ARBA00006484"/>
    </source>
</evidence>
<dbReference type="InterPro" id="IPR036291">
    <property type="entry name" value="NAD(P)-bd_dom_sf"/>
</dbReference>
<dbReference type="FunFam" id="3.40.50.720:FF:000173">
    <property type="entry name" value="3-oxoacyl-[acyl-carrier protein] reductase"/>
    <property type="match status" value="1"/>
</dbReference>
<evidence type="ECO:0000259" key="3">
    <source>
        <dbReference type="SMART" id="SM00822"/>
    </source>
</evidence>
<dbReference type="SMART" id="SM00822">
    <property type="entry name" value="PKS_KR"/>
    <property type="match status" value="1"/>
</dbReference>
<gene>
    <name evidence="4" type="ORF">SAMN04487931_108205</name>
</gene>
<dbReference type="Pfam" id="PF13561">
    <property type="entry name" value="adh_short_C2"/>
    <property type="match status" value="1"/>
</dbReference>
<dbReference type="InterPro" id="IPR002347">
    <property type="entry name" value="SDR_fam"/>
</dbReference>
<dbReference type="Proteomes" id="UP000199608">
    <property type="component" value="Unassembled WGS sequence"/>
</dbReference>
<dbReference type="NCBIfam" id="NF004200">
    <property type="entry name" value="PRK05653.1-5"/>
    <property type="match status" value="1"/>
</dbReference>
<dbReference type="GO" id="GO:0016491">
    <property type="term" value="F:oxidoreductase activity"/>
    <property type="evidence" value="ECO:0007669"/>
    <property type="project" value="UniProtKB-KW"/>
</dbReference>
<comment type="similarity">
    <text evidence="1">Belongs to the short-chain dehydrogenases/reductases (SDR) family.</text>
</comment>
<dbReference type="AlphaFoldDB" id="A0A1H2IIL7"/>
<evidence type="ECO:0000313" key="5">
    <source>
        <dbReference type="Proteomes" id="UP000199608"/>
    </source>
</evidence>
<evidence type="ECO:0000313" key="4">
    <source>
        <dbReference type="EMBL" id="SDU43718.1"/>
    </source>
</evidence>
<accession>A0A1H2IIL7</accession>